<dbReference type="GO" id="GO:0017111">
    <property type="term" value="F:ribonucleoside triphosphate phosphatase activity"/>
    <property type="evidence" value="ECO:0007669"/>
    <property type="project" value="InterPro"/>
</dbReference>
<name>E1R556_SEDSS</name>
<dbReference type="Gene3D" id="3.40.50.300">
    <property type="entry name" value="P-loop containing nucleotide triphosphate hydrolases"/>
    <property type="match status" value="1"/>
</dbReference>
<dbReference type="InterPro" id="IPR004948">
    <property type="entry name" value="Nuc-triphosphatase_THEP1"/>
</dbReference>
<evidence type="ECO:0000313" key="1">
    <source>
        <dbReference type="EMBL" id="ADK80591.1"/>
    </source>
</evidence>
<accession>E1R556</accession>
<sequence>MSTLPLPLVRVITGPVNGGKSTLLRHHLDRAERLGCSFGGFLTLPLWEKEGSRKSGFLLETLPGRSLVPIAGLTPAPGACRVGRFFLYREGVEAGLSSVLASLALDIVVLDEIGPAELSGDGHRQALDAALDGAKGEVWLSLRSSLLETFLGLCASHGRDIVVEQPLFRSQPRKPRNG</sequence>
<keyword evidence="2" id="KW-1185">Reference proteome</keyword>
<dbReference type="KEGG" id="ssm:Spirs_1464"/>
<dbReference type="EMBL" id="CP002116">
    <property type="protein sequence ID" value="ADK80591.1"/>
    <property type="molecule type" value="Genomic_DNA"/>
</dbReference>
<dbReference type="eggNOG" id="COG1618">
    <property type="taxonomic scope" value="Bacteria"/>
</dbReference>
<evidence type="ECO:0008006" key="3">
    <source>
        <dbReference type="Google" id="ProtNLM"/>
    </source>
</evidence>
<evidence type="ECO:0000313" key="2">
    <source>
        <dbReference type="Proteomes" id="UP000002318"/>
    </source>
</evidence>
<gene>
    <name evidence="1" type="ordered locus">Spirs_1464</name>
</gene>
<proteinExistence type="predicted"/>
<dbReference type="Pfam" id="PF03266">
    <property type="entry name" value="NTPase_1"/>
    <property type="match status" value="1"/>
</dbReference>
<dbReference type="SUPFAM" id="SSF52540">
    <property type="entry name" value="P-loop containing nucleoside triphosphate hydrolases"/>
    <property type="match status" value="1"/>
</dbReference>
<dbReference type="InterPro" id="IPR027417">
    <property type="entry name" value="P-loop_NTPase"/>
</dbReference>
<dbReference type="HOGENOM" id="CLU_1509675_0_0_12"/>
<dbReference type="Proteomes" id="UP000002318">
    <property type="component" value="Chromosome"/>
</dbReference>
<reference evidence="1 2" key="1">
    <citation type="journal article" date="2010" name="Stand. Genomic Sci.">
        <title>Complete genome sequence of Spirochaeta smaragdinae type strain (SEBR 4228).</title>
        <authorList>
            <person name="Mavromatis K."/>
            <person name="Yasawong M."/>
            <person name="Chertkov O."/>
            <person name="Lapidus A."/>
            <person name="Lucas S."/>
            <person name="Nolan M."/>
            <person name="Del Rio T.G."/>
            <person name="Tice H."/>
            <person name="Cheng J.F."/>
            <person name="Pitluck S."/>
            <person name="Liolios K."/>
            <person name="Ivanova N."/>
            <person name="Tapia R."/>
            <person name="Han C."/>
            <person name="Bruce D."/>
            <person name="Goodwin L."/>
            <person name="Pati A."/>
            <person name="Chen A."/>
            <person name="Palaniappan K."/>
            <person name="Land M."/>
            <person name="Hauser L."/>
            <person name="Chang Y.J."/>
            <person name="Jeffries C.D."/>
            <person name="Detter J.C."/>
            <person name="Rohde M."/>
            <person name="Brambilla E."/>
            <person name="Spring S."/>
            <person name="Goker M."/>
            <person name="Sikorski J."/>
            <person name="Woyke T."/>
            <person name="Bristow J."/>
            <person name="Eisen J.A."/>
            <person name="Markowitz V."/>
            <person name="Hugenholtz P."/>
            <person name="Klenk H.P."/>
            <person name="Kyrpides N.C."/>
        </authorList>
    </citation>
    <scope>NUCLEOTIDE SEQUENCE [LARGE SCALE GENOMIC DNA]</scope>
    <source>
        <strain evidence="2">DSM 11293 / JCM 15392 / SEBR 4228</strain>
    </source>
</reference>
<organism evidence="1 2">
    <name type="scientific">Sediminispirochaeta smaragdinae (strain DSM 11293 / JCM 15392 / SEBR 4228)</name>
    <name type="common">Spirochaeta smaragdinae</name>
    <dbReference type="NCBI Taxonomy" id="573413"/>
    <lineage>
        <taxon>Bacteria</taxon>
        <taxon>Pseudomonadati</taxon>
        <taxon>Spirochaetota</taxon>
        <taxon>Spirochaetia</taxon>
        <taxon>Spirochaetales</taxon>
        <taxon>Spirochaetaceae</taxon>
        <taxon>Sediminispirochaeta</taxon>
    </lineage>
</organism>
<dbReference type="OrthoDB" id="1098168at2"/>
<dbReference type="RefSeq" id="WP_013254055.1">
    <property type="nucleotide sequence ID" value="NC_014364.1"/>
</dbReference>
<dbReference type="AlphaFoldDB" id="E1R556"/>
<protein>
    <recommendedName>
        <fullName evidence="3">NTPase</fullName>
    </recommendedName>
</protein>
<dbReference type="STRING" id="573413.Spirs_1464"/>